<organism evidence="1 2">
    <name type="scientific">Gigaspora margarita</name>
    <dbReference type="NCBI Taxonomy" id="4874"/>
    <lineage>
        <taxon>Eukaryota</taxon>
        <taxon>Fungi</taxon>
        <taxon>Fungi incertae sedis</taxon>
        <taxon>Mucoromycota</taxon>
        <taxon>Glomeromycotina</taxon>
        <taxon>Glomeromycetes</taxon>
        <taxon>Diversisporales</taxon>
        <taxon>Gigasporaceae</taxon>
        <taxon>Gigaspora</taxon>
    </lineage>
</organism>
<evidence type="ECO:0000313" key="1">
    <source>
        <dbReference type="EMBL" id="KAF0475495.1"/>
    </source>
</evidence>
<dbReference type="OrthoDB" id="2373143at2759"/>
<dbReference type="Proteomes" id="UP000439903">
    <property type="component" value="Unassembled WGS sequence"/>
</dbReference>
<protein>
    <submittedName>
        <fullName evidence="1">Uncharacterized protein</fullName>
    </submittedName>
</protein>
<keyword evidence="2" id="KW-1185">Reference proteome</keyword>
<accession>A0A8H4AAI5</accession>
<proteinExistence type="predicted"/>
<dbReference type="EMBL" id="WTPW01000845">
    <property type="protein sequence ID" value="KAF0475495.1"/>
    <property type="molecule type" value="Genomic_DNA"/>
</dbReference>
<gene>
    <name evidence="1" type="ORF">F8M41_024604</name>
</gene>
<comment type="caution">
    <text evidence="1">The sequence shown here is derived from an EMBL/GenBank/DDBJ whole genome shotgun (WGS) entry which is preliminary data.</text>
</comment>
<sequence>MHSTSTHGREILSKLLIHKIVMLLSNDSIFSITSRIDSFHEDMISHFISLVKCRIGPLVQDPDEHFFEKIMQICNSTENLNIRNRACEETLYFILDHLQHIKETKFYDVESFNSYYFNLRNFGWPYLEQKDYINIAIETYQEEYDTITEEIIEGNYNQCYEYDSTLERLQKFYKKFCPSQLVQNVKQYLDDLTKR</sequence>
<name>A0A8H4AAI5_GIGMA</name>
<reference evidence="1 2" key="1">
    <citation type="journal article" date="2019" name="Environ. Microbiol.">
        <title>At the nexus of three kingdoms: the genome of the mycorrhizal fungus Gigaspora margarita provides insights into plant, endobacterial and fungal interactions.</title>
        <authorList>
            <person name="Venice F."/>
            <person name="Ghignone S."/>
            <person name="Salvioli di Fossalunga A."/>
            <person name="Amselem J."/>
            <person name="Novero M."/>
            <person name="Xianan X."/>
            <person name="Sedzielewska Toro K."/>
            <person name="Morin E."/>
            <person name="Lipzen A."/>
            <person name="Grigoriev I.V."/>
            <person name="Henrissat B."/>
            <person name="Martin F.M."/>
            <person name="Bonfante P."/>
        </authorList>
    </citation>
    <scope>NUCLEOTIDE SEQUENCE [LARGE SCALE GENOMIC DNA]</scope>
    <source>
        <strain evidence="1 2">BEG34</strain>
    </source>
</reference>
<evidence type="ECO:0000313" key="2">
    <source>
        <dbReference type="Proteomes" id="UP000439903"/>
    </source>
</evidence>
<dbReference type="AlphaFoldDB" id="A0A8H4AAI5"/>